<keyword evidence="2 5" id="KW-0689">Ribosomal protein</keyword>
<accession>A0A2M7V575</accession>
<dbReference type="GO" id="GO:0003735">
    <property type="term" value="F:structural constituent of ribosome"/>
    <property type="evidence" value="ECO:0007669"/>
    <property type="project" value="InterPro"/>
</dbReference>
<sequence length="64" mass="6992">MARTCDICGKGSKKAASRSHSKIKTIRRQYPNLQKVDGQKVCTRCIRTTAKRAAKTTAATIVIA</sequence>
<keyword evidence="3" id="KW-0687">Ribonucleoprotein</keyword>
<dbReference type="GO" id="GO:0005840">
    <property type="term" value="C:ribosome"/>
    <property type="evidence" value="ECO:0007669"/>
    <property type="project" value="UniProtKB-KW"/>
</dbReference>
<evidence type="ECO:0000256" key="2">
    <source>
        <dbReference type="ARBA" id="ARBA00022980"/>
    </source>
</evidence>
<gene>
    <name evidence="5" type="ORF">COX83_01225</name>
</gene>
<feature type="compositionally biased region" description="Basic residues" evidence="4">
    <location>
        <begin position="11"/>
        <end position="25"/>
    </location>
</feature>
<dbReference type="SUPFAM" id="SSF143800">
    <property type="entry name" value="L28p-like"/>
    <property type="match status" value="1"/>
</dbReference>
<evidence type="ECO:0000256" key="1">
    <source>
        <dbReference type="ARBA" id="ARBA00008760"/>
    </source>
</evidence>
<dbReference type="GO" id="GO:1990904">
    <property type="term" value="C:ribonucleoprotein complex"/>
    <property type="evidence" value="ECO:0007669"/>
    <property type="project" value="UniProtKB-KW"/>
</dbReference>
<dbReference type="PANTHER" id="PTHR39080">
    <property type="entry name" value="50S RIBOSOMAL PROTEIN L28"/>
    <property type="match status" value="1"/>
</dbReference>
<name>A0A2M7V575_9BACT</name>
<proteinExistence type="inferred from homology"/>
<dbReference type="PANTHER" id="PTHR39080:SF1">
    <property type="entry name" value="LARGE RIBOSOMAL SUBUNIT PROTEIN BL28A"/>
    <property type="match status" value="1"/>
</dbReference>
<dbReference type="Proteomes" id="UP000230078">
    <property type="component" value="Unassembled WGS sequence"/>
</dbReference>
<dbReference type="InterPro" id="IPR026569">
    <property type="entry name" value="Ribosomal_bL28"/>
</dbReference>
<reference evidence="6" key="1">
    <citation type="submission" date="2017-09" db="EMBL/GenBank/DDBJ databases">
        <title>Depth-based differentiation of microbial function through sediment-hosted aquifers and enrichment of novel symbionts in the deep terrestrial subsurface.</title>
        <authorList>
            <person name="Probst A.J."/>
            <person name="Ladd B."/>
            <person name="Jarett J.K."/>
            <person name="Geller-Mcgrath D.E."/>
            <person name="Sieber C.M.K."/>
            <person name="Emerson J.B."/>
            <person name="Anantharaman K."/>
            <person name="Thomas B.C."/>
            <person name="Malmstrom R."/>
            <person name="Stieglmeier M."/>
            <person name="Klingl A."/>
            <person name="Woyke T."/>
            <person name="Ryan C.M."/>
            <person name="Banfield J.F."/>
        </authorList>
    </citation>
    <scope>NUCLEOTIDE SEQUENCE [LARGE SCALE GENOMIC DNA]</scope>
</reference>
<comment type="caution">
    <text evidence="5">The sequence shown here is derived from an EMBL/GenBank/DDBJ whole genome shotgun (WGS) entry which is preliminary data.</text>
</comment>
<evidence type="ECO:0000313" key="6">
    <source>
        <dbReference type="Proteomes" id="UP000230078"/>
    </source>
</evidence>
<organism evidence="5 6">
    <name type="scientific">Candidatus Magasanikbacteria bacterium CG_4_10_14_0_2_um_filter_41_31</name>
    <dbReference type="NCBI Taxonomy" id="1974639"/>
    <lineage>
        <taxon>Bacteria</taxon>
        <taxon>Candidatus Magasanikiibacteriota</taxon>
    </lineage>
</organism>
<dbReference type="Gene3D" id="2.30.170.40">
    <property type="entry name" value="Ribosomal protein L28/L24"/>
    <property type="match status" value="1"/>
</dbReference>
<comment type="similarity">
    <text evidence="1">Belongs to the bacterial ribosomal protein bL28 family.</text>
</comment>
<dbReference type="AlphaFoldDB" id="A0A2M7V575"/>
<evidence type="ECO:0000256" key="3">
    <source>
        <dbReference type="ARBA" id="ARBA00023274"/>
    </source>
</evidence>
<dbReference type="InterPro" id="IPR037147">
    <property type="entry name" value="Ribosomal_bL28_sf"/>
</dbReference>
<evidence type="ECO:0000313" key="5">
    <source>
        <dbReference type="EMBL" id="PIZ93738.1"/>
    </source>
</evidence>
<dbReference type="InterPro" id="IPR050096">
    <property type="entry name" value="Bacterial_rp_bL28"/>
</dbReference>
<dbReference type="Pfam" id="PF00830">
    <property type="entry name" value="Ribosomal_L28"/>
    <property type="match status" value="1"/>
</dbReference>
<dbReference type="EMBL" id="PFPI01000015">
    <property type="protein sequence ID" value="PIZ93738.1"/>
    <property type="molecule type" value="Genomic_DNA"/>
</dbReference>
<feature type="region of interest" description="Disordered" evidence="4">
    <location>
        <begin position="1"/>
        <end position="25"/>
    </location>
</feature>
<evidence type="ECO:0000256" key="4">
    <source>
        <dbReference type="SAM" id="MobiDB-lite"/>
    </source>
</evidence>
<dbReference type="InterPro" id="IPR034704">
    <property type="entry name" value="Ribosomal_bL28/bL31-like_sf"/>
</dbReference>
<protein>
    <submittedName>
        <fullName evidence="5">50S ribosomal protein L28</fullName>
    </submittedName>
</protein>